<feature type="region of interest" description="Disordered" evidence="1">
    <location>
        <begin position="321"/>
        <end position="343"/>
    </location>
</feature>
<keyword evidence="3" id="KW-1185">Reference proteome</keyword>
<organism evidence="2 3">
    <name type="scientific">Corallococcus sicarius</name>
    <dbReference type="NCBI Taxonomy" id="2316726"/>
    <lineage>
        <taxon>Bacteria</taxon>
        <taxon>Pseudomonadati</taxon>
        <taxon>Myxococcota</taxon>
        <taxon>Myxococcia</taxon>
        <taxon>Myxococcales</taxon>
        <taxon>Cystobacterineae</taxon>
        <taxon>Myxococcaceae</taxon>
        <taxon>Corallococcus</taxon>
    </lineage>
</organism>
<dbReference type="EMBL" id="RAWG01000046">
    <property type="protein sequence ID" value="RKH44650.1"/>
    <property type="molecule type" value="Genomic_DNA"/>
</dbReference>
<dbReference type="Pfam" id="PF11617">
    <property type="entry name" value="Cu-binding_MopE"/>
    <property type="match status" value="3"/>
</dbReference>
<evidence type="ECO:0000313" key="2">
    <source>
        <dbReference type="EMBL" id="RKH44650.1"/>
    </source>
</evidence>
<dbReference type="AlphaFoldDB" id="A0A3A8NMQ5"/>
<protein>
    <submittedName>
        <fullName evidence="2">Uncharacterized protein</fullName>
    </submittedName>
</protein>
<dbReference type="InterPro" id="IPR021655">
    <property type="entry name" value="Put_metal-bd"/>
</dbReference>
<proteinExistence type="predicted"/>
<comment type="caution">
    <text evidence="2">The sequence shown here is derived from an EMBL/GenBank/DDBJ whole genome shotgun (WGS) entry which is preliminary data.</text>
</comment>
<name>A0A3A8NMQ5_9BACT</name>
<gene>
    <name evidence="2" type="ORF">D7X12_09920</name>
</gene>
<dbReference type="RefSeq" id="WP_120625022.1">
    <property type="nucleotide sequence ID" value="NZ_RAWG01000046.1"/>
</dbReference>
<evidence type="ECO:0000313" key="3">
    <source>
        <dbReference type="Proteomes" id="UP000273405"/>
    </source>
</evidence>
<accession>A0A3A8NMQ5</accession>
<evidence type="ECO:0000256" key="1">
    <source>
        <dbReference type="SAM" id="MobiDB-lite"/>
    </source>
</evidence>
<dbReference type="OrthoDB" id="5483347at2"/>
<sequence length="701" mass="73385">MSRFRPVMWVALLAVSLVRCTVPSLEDLWREKEFCAAGAADCGMLQMFVDAKGFVPGCLRFVAKDDGSKATRTVSVPYRGTALQGKTLAQGFSPPKDWSLAVSVSVEAFEQACDGPAVTTKTERVALREGTVVRLPLTLVAADADGDGYVSMGTGGTDCNDTLPTVNPGMAELCNAKDDNCTGKADDGLGVGEACTTGEGCTGVRSCGENAAVVCVAPAVQYAWADEDRDGHGDLQQGQVSVCSATLPPNRLPLSALHDDCDDRQATVRPGASELCNSVDDNCVGGIDEGFNIGGSCLNAQTQCFGSIQCDESGAGARCQASSPASTWYPDEDDDGRGQGDAGVKSCARPAGAFILQEGDCDDGNPFIHANARELCDEQDNDCDGLWDESGACVMPPSWSLRTVVDAGVDWFDVATYGDGGVWIVGSNSARAVKEPSHSGFSALPGACSTGGFPDSLLSVWAHPQTGVAYVGREEGQLIVQKPFSSDCGPWTSLMGNAANVTGLQGFVRAGQGVEIHGVTSELSGPRGAVFTWDGGASSVGPSQVIDAGPLRDISGVSPEVMFAVGGEDSSMIFRYSPSQSVWLPEPGVPATGRLNGVQVVSPRLAYAVGSAGTLLSWNGVTWNVAAGPPDAIDNFTEVLAFGKNAIYIVSESGQIHWYNGEGWRIVGFGSSMYGIAGNSPEDIWVVGRFGYVHRYPYWPQ</sequence>
<dbReference type="Proteomes" id="UP000273405">
    <property type="component" value="Unassembled WGS sequence"/>
</dbReference>
<reference evidence="3" key="1">
    <citation type="submission" date="2018-09" db="EMBL/GenBank/DDBJ databases">
        <authorList>
            <person name="Livingstone P.G."/>
            <person name="Whitworth D.E."/>
        </authorList>
    </citation>
    <scope>NUCLEOTIDE SEQUENCE [LARGE SCALE GENOMIC DNA]</scope>
    <source>
        <strain evidence="3">CA040B</strain>
    </source>
</reference>